<dbReference type="InterPro" id="IPR036388">
    <property type="entry name" value="WH-like_DNA-bd_sf"/>
</dbReference>
<dbReference type="InterPro" id="IPR014284">
    <property type="entry name" value="RNA_pol_sigma-70_dom"/>
</dbReference>
<comment type="caution">
    <text evidence="7">The sequence shown here is derived from an EMBL/GenBank/DDBJ whole genome shotgun (WGS) entry which is preliminary data.</text>
</comment>
<evidence type="ECO:0000313" key="8">
    <source>
        <dbReference type="Proteomes" id="UP000808349"/>
    </source>
</evidence>
<dbReference type="Pfam" id="PF08281">
    <property type="entry name" value="Sigma70_r4_2"/>
    <property type="match status" value="1"/>
</dbReference>
<evidence type="ECO:0000256" key="4">
    <source>
        <dbReference type="ARBA" id="ARBA00023163"/>
    </source>
</evidence>
<dbReference type="SUPFAM" id="SSF88946">
    <property type="entry name" value="Sigma2 domain of RNA polymerase sigma factors"/>
    <property type="match status" value="1"/>
</dbReference>
<evidence type="ECO:0000256" key="2">
    <source>
        <dbReference type="ARBA" id="ARBA00023015"/>
    </source>
</evidence>
<dbReference type="GO" id="GO:0016987">
    <property type="term" value="F:sigma factor activity"/>
    <property type="evidence" value="ECO:0007669"/>
    <property type="project" value="UniProtKB-KW"/>
</dbReference>
<sequence length="184" mass="21282">MELSITILNTESELIEACIRKETWAQQRVYEEHYTKMLGVCLRYANSQDDALDILHDGFLKVFLNIHSYEIGTQFSAWIRRIMVNTSIDYYRKEHRRITSDIDDAKTLTVYSSNPIDTMTLEEVMGAMQKLSPTYRSVLNLYVVDGYSHKEVSEMLGITESTSRSNLVKARQKLKEILKEGNGE</sequence>
<dbReference type="CDD" id="cd06171">
    <property type="entry name" value="Sigma70_r4"/>
    <property type="match status" value="1"/>
</dbReference>
<dbReference type="InterPro" id="IPR013325">
    <property type="entry name" value="RNA_pol_sigma_r2"/>
</dbReference>
<name>A0A9D7SAT4_9BACT</name>
<dbReference type="InterPro" id="IPR013324">
    <property type="entry name" value="RNA_pol_sigma_r3/r4-like"/>
</dbReference>
<evidence type="ECO:0000259" key="6">
    <source>
        <dbReference type="Pfam" id="PF08281"/>
    </source>
</evidence>
<dbReference type="InterPro" id="IPR007627">
    <property type="entry name" value="RNA_pol_sigma70_r2"/>
</dbReference>
<dbReference type="NCBIfam" id="TIGR02937">
    <property type="entry name" value="sigma70-ECF"/>
    <property type="match status" value="1"/>
</dbReference>
<dbReference type="GO" id="GO:0006352">
    <property type="term" value="P:DNA-templated transcription initiation"/>
    <property type="evidence" value="ECO:0007669"/>
    <property type="project" value="InterPro"/>
</dbReference>
<keyword evidence="4" id="KW-0804">Transcription</keyword>
<evidence type="ECO:0000313" key="7">
    <source>
        <dbReference type="EMBL" id="MBK9718514.1"/>
    </source>
</evidence>
<protein>
    <submittedName>
        <fullName evidence="7">RNA polymerase sigma factor</fullName>
    </submittedName>
</protein>
<keyword evidence="3" id="KW-0731">Sigma factor</keyword>
<evidence type="ECO:0000256" key="3">
    <source>
        <dbReference type="ARBA" id="ARBA00023082"/>
    </source>
</evidence>
<dbReference type="AlphaFoldDB" id="A0A9D7SAT4"/>
<dbReference type="InterPro" id="IPR013249">
    <property type="entry name" value="RNA_pol_sigma70_r4_t2"/>
</dbReference>
<dbReference type="Proteomes" id="UP000808349">
    <property type="component" value="Unassembled WGS sequence"/>
</dbReference>
<dbReference type="EMBL" id="JADKFW010000010">
    <property type="protein sequence ID" value="MBK9718514.1"/>
    <property type="molecule type" value="Genomic_DNA"/>
</dbReference>
<evidence type="ECO:0000256" key="1">
    <source>
        <dbReference type="ARBA" id="ARBA00010641"/>
    </source>
</evidence>
<feature type="domain" description="RNA polymerase sigma factor 70 region 4 type 2" evidence="6">
    <location>
        <begin position="122"/>
        <end position="174"/>
    </location>
</feature>
<dbReference type="PANTHER" id="PTHR43133">
    <property type="entry name" value="RNA POLYMERASE ECF-TYPE SIGMA FACTO"/>
    <property type="match status" value="1"/>
</dbReference>
<dbReference type="Gene3D" id="1.10.1740.10">
    <property type="match status" value="1"/>
</dbReference>
<proteinExistence type="inferred from homology"/>
<keyword evidence="2" id="KW-0805">Transcription regulation</keyword>
<accession>A0A9D7SAT4</accession>
<organism evidence="7 8">
    <name type="scientific">Candidatus Defluviibacterium haderslevense</name>
    <dbReference type="NCBI Taxonomy" id="2981993"/>
    <lineage>
        <taxon>Bacteria</taxon>
        <taxon>Pseudomonadati</taxon>
        <taxon>Bacteroidota</taxon>
        <taxon>Saprospiria</taxon>
        <taxon>Saprospirales</taxon>
        <taxon>Saprospiraceae</taxon>
        <taxon>Candidatus Defluviibacterium</taxon>
    </lineage>
</organism>
<feature type="domain" description="RNA polymerase sigma-70 region 2" evidence="5">
    <location>
        <begin position="30"/>
        <end position="96"/>
    </location>
</feature>
<dbReference type="SUPFAM" id="SSF88659">
    <property type="entry name" value="Sigma3 and sigma4 domains of RNA polymerase sigma factors"/>
    <property type="match status" value="1"/>
</dbReference>
<gene>
    <name evidence="7" type="ORF">IPO85_13575</name>
</gene>
<dbReference type="GO" id="GO:0003677">
    <property type="term" value="F:DNA binding"/>
    <property type="evidence" value="ECO:0007669"/>
    <property type="project" value="InterPro"/>
</dbReference>
<reference evidence="7 8" key="1">
    <citation type="submission" date="2020-10" db="EMBL/GenBank/DDBJ databases">
        <title>Connecting structure to function with the recovery of over 1000 high-quality activated sludge metagenome-assembled genomes encoding full-length rRNA genes using long-read sequencing.</title>
        <authorList>
            <person name="Singleton C.M."/>
            <person name="Petriglieri F."/>
            <person name="Kristensen J.M."/>
            <person name="Kirkegaard R.H."/>
            <person name="Michaelsen T.Y."/>
            <person name="Andersen M.H."/>
            <person name="Karst S.M."/>
            <person name="Dueholm M.S."/>
            <person name="Nielsen P.H."/>
            <person name="Albertsen M."/>
        </authorList>
    </citation>
    <scope>NUCLEOTIDE SEQUENCE [LARGE SCALE GENOMIC DNA]</scope>
    <source>
        <strain evidence="7">Ribe_18-Q3-R11-54_BAT3C.373</strain>
    </source>
</reference>
<dbReference type="Pfam" id="PF04542">
    <property type="entry name" value="Sigma70_r2"/>
    <property type="match status" value="1"/>
</dbReference>
<comment type="similarity">
    <text evidence="1">Belongs to the sigma-70 factor family. ECF subfamily.</text>
</comment>
<dbReference type="InterPro" id="IPR039425">
    <property type="entry name" value="RNA_pol_sigma-70-like"/>
</dbReference>
<evidence type="ECO:0000259" key="5">
    <source>
        <dbReference type="Pfam" id="PF04542"/>
    </source>
</evidence>
<dbReference type="PANTHER" id="PTHR43133:SF46">
    <property type="entry name" value="RNA POLYMERASE SIGMA-70 FACTOR ECF SUBFAMILY"/>
    <property type="match status" value="1"/>
</dbReference>
<dbReference type="Gene3D" id="1.10.10.10">
    <property type="entry name" value="Winged helix-like DNA-binding domain superfamily/Winged helix DNA-binding domain"/>
    <property type="match status" value="1"/>
</dbReference>